<dbReference type="Proteomes" id="UP000253104">
    <property type="component" value="Chromosome mHSR5_B"/>
</dbReference>
<protein>
    <recommendedName>
        <fullName evidence="3">PAAR domain-containing protein</fullName>
    </recommendedName>
</protein>
<evidence type="ECO:0000313" key="2">
    <source>
        <dbReference type="Proteomes" id="UP000253104"/>
    </source>
</evidence>
<dbReference type="Gene3D" id="2.60.200.60">
    <property type="match status" value="1"/>
</dbReference>
<dbReference type="EMBL" id="CP024903">
    <property type="protein sequence ID" value="AXF24258.1"/>
    <property type="molecule type" value="Genomic_DNA"/>
</dbReference>
<name>A0A2Z5N5M1_BURPY</name>
<dbReference type="AlphaFoldDB" id="A0A2Z5N5M1"/>
<dbReference type="OrthoDB" id="8565659at2"/>
<reference evidence="1 2" key="1">
    <citation type="journal article" date="2018" name="ISME J.">
        <title>Involvement of Burkholderiaceae and sulfurous volatiles in disease-suppressive soils.</title>
        <authorList>
            <person name="Carrion V.J."/>
            <person name="Cordovez V."/>
            <person name="Tyc O."/>
            <person name="Etalo D.W."/>
            <person name="de Bruijn I."/>
            <person name="de Jager V.C."/>
            <person name="Medema M.H."/>
            <person name="Eberl L."/>
            <person name="Raaijmakers J.M."/>
        </authorList>
    </citation>
    <scope>NUCLEOTIDE SEQUENCE [LARGE SCALE GENOMIC DNA]</scope>
    <source>
        <strain evidence="2">mHSR5</strain>
    </source>
</reference>
<dbReference type="Pfam" id="PF05488">
    <property type="entry name" value="PAAR_motif"/>
    <property type="match status" value="1"/>
</dbReference>
<organism evidence="1 2">
    <name type="scientific">Burkholderia pyrrocinia</name>
    <name type="common">Pseudomonas pyrrocinia</name>
    <dbReference type="NCBI Taxonomy" id="60550"/>
    <lineage>
        <taxon>Bacteria</taxon>
        <taxon>Pseudomonadati</taxon>
        <taxon>Pseudomonadota</taxon>
        <taxon>Betaproteobacteria</taxon>
        <taxon>Burkholderiales</taxon>
        <taxon>Burkholderiaceae</taxon>
        <taxon>Burkholderia</taxon>
        <taxon>Burkholderia cepacia complex</taxon>
    </lineage>
</organism>
<sequence length="123" mass="13548">MPARLPSFARSLRLRWSILRFRSRSLESVRVGRGGEDFRHDASRVVHGRTTDHGGKVETGSTSMRFDGRFVAHNGDHVSCPQHPDVSPNVIEEGDSSMTDDGISIARHGHRATCGCRLISGLI</sequence>
<proteinExistence type="predicted"/>
<accession>A0A2Z5N5M1</accession>
<gene>
    <name evidence="1" type="ORF">CUJ89_28505</name>
</gene>
<dbReference type="CDD" id="cd14744">
    <property type="entry name" value="PAAR_CT_2"/>
    <property type="match status" value="1"/>
</dbReference>
<evidence type="ECO:0008006" key="3">
    <source>
        <dbReference type="Google" id="ProtNLM"/>
    </source>
</evidence>
<evidence type="ECO:0000313" key="1">
    <source>
        <dbReference type="EMBL" id="AXF24258.1"/>
    </source>
</evidence>
<dbReference type="InterPro" id="IPR008727">
    <property type="entry name" value="PAAR_motif"/>
</dbReference>